<dbReference type="GO" id="GO:0005925">
    <property type="term" value="C:focal adhesion"/>
    <property type="evidence" value="ECO:0007669"/>
    <property type="project" value="TreeGrafter"/>
</dbReference>
<dbReference type="EMBL" id="HACG01041490">
    <property type="protein sequence ID" value="CEK88355.1"/>
    <property type="molecule type" value="Transcribed_RNA"/>
</dbReference>
<dbReference type="PANTHER" id="PTHR45734:SF10">
    <property type="entry name" value="BLISTERY, ISOFORM A"/>
    <property type="match status" value="1"/>
</dbReference>
<dbReference type="SUPFAM" id="SSF55550">
    <property type="entry name" value="SH2 domain"/>
    <property type="match status" value="1"/>
</dbReference>
<dbReference type="InterPro" id="IPR036860">
    <property type="entry name" value="SH2_dom_sf"/>
</dbReference>
<dbReference type="AlphaFoldDB" id="A0A0B7B8D9"/>
<evidence type="ECO:0000256" key="1">
    <source>
        <dbReference type="SAM" id="MobiDB-lite"/>
    </source>
</evidence>
<dbReference type="InterPro" id="IPR051484">
    <property type="entry name" value="Tensin_PTEN_phosphatase"/>
</dbReference>
<gene>
    <name evidence="2" type="primary">ORF164854</name>
</gene>
<reference evidence="2" key="1">
    <citation type="submission" date="2014-12" db="EMBL/GenBank/DDBJ databases">
        <title>Insight into the proteome of Arion vulgaris.</title>
        <authorList>
            <person name="Aradska J."/>
            <person name="Bulat T."/>
            <person name="Smidak R."/>
            <person name="Sarate P."/>
            <person name="Gangsoo J."/>
            <person name="Sialana F."/>
            <person name="Bilban M."/>
            <person name="Lubec G."/>
        </authorList>
    </citation>
    <scope>NUCLEOTIDE SEQUENCE</scope>
    <source>
        <tissue evidence="2">Skin</tissue>
    </source>
</reference>
<proteinExistence type="predicted"/>
<sequence>QQFQPPQPIPVQVNHNYVTEVFVHRSDQNRDKTDSTIRLNELEKNLEAVSQSIKSSQQQVVQQLPQQQVYEDSLRAHSSQQYNTYQETGPEPIRVKEIEEDQIILRPIGPGMQTLEPESIHTGTLGRPSTPGFPTGPGAGNQNFNPPATIQFQQPQQTVQYQQYQSQQYQTQAILHDGQVQGTLHIDTSPKMIIDPQSPSGESPSSLDNINTLRQQISGSAANIGPQIVRGQSSPSVYYGLSRRGSLSSLSDSDMVHATPKFVKDTSKYWYKPNISREDAIQMLKDKQPGAL</sequence>
<name>A0A0B7B8D9_9EUPU</name>
<feature type="region of interest" description="Disordered" evidence="1">
    <location>
        <begin position="122"/>
        <end position="148"/>
    </location>
</feature>
<accession>A0A0B7B8D9</accession>
<evidence type="ECO:0000313" key="2">
    <source>
        <dbReference type="EMBL" id="CEK88355.1"/>
    </source>
</evidence>
<feature type="non-terminal residue" evidence="2">
    <location>
        <position position="1"/>
    </location>
</feature>
<dbReference type="PANTHER" id="PTHR45734">
    <property type="entry name" value="TENSIN"/>
    <property type="match status" value="1"/>
</dbReference>
<protein>
    <submittedName>
        <fullName evidence="2">Uncharacterized protein</fullName>
    </submittedName>
</protein>
<organism evidence="2">
    <name type="scientific">Arion vulgaris</name>
    <dbReference type="NCBI Taxonomy" id="1028688"/>
    <lineage>
        <taxon>Eukaryota</taxon>
        <taxon>Metazoa</taxon>
        <taxon>Spiralia</taxon>
        <taxon>Lophotrochozoa</taxon>
        <taxon>Mollusca</taxon>
        <taxon>Gastropoda</taxon>
        <taxon>Heterobranchia</taxon>
        <taxon>Euthyneura</taxon>
        <taxon>Panpulmonata</taxon>
        <taxon>Eupulmonata</taxon>
        <taxon>Stylommatophora</taxon>
        <taxon>Helicina</taxon>
        <taxon>Arionoidea</taxon>
        <taxon>Arionidae</taxon>
        <taxon>Arion</taxon>
    </lineage>
</organism>